<evidence type="ECO:0000313" key="3">
    <source>
        <dbReference type="EMBL" id="QSZ27032.1"/>
    </source>
</evidence>
<dbReference type="Pfam" id="PF08680">
    <property type="entry name" value="DUF1779"/>
    <property type="match status" value="1"/>
</dbReference>
<dbReference type="InterPro" id="IPR036209">
    <property type="entry name" value="YwmB-like_sf"/>
</dbReference>
<reference evidence="3" key="1">
    <citation type="submission" date="2020-08" db="EMBL/GenBank/DDBJ databases">
        <title>Genomic insights into the carbon and energy metabolism of the first obligate autotrophic acetogenic bacterium Aceticella autotrophica gen. nov., sp. nov.</title>
        <authorList>
            <person name="Toshchakov S.V."/>
            <person name="Elcheninov A.G."/>
            <person name="Kublanov I.V."/>
            <person name="Frolov E.N."/>
            <person name="Lebedinsky A.V."/>
        </authorList>
    </citation>
    <scope>NUCLEOTIDE SEQUENCE</scope>
    <source>
        <strain evidence="3">3443-3Ac</strain>
    </source>
</reference>
<dbReference type="KEGG" id="aaut:ACETAC_09205"/>
<evidence type="ECO:0000256" key="2">
    <source>
        <dbReference type="SAM" id="SignalP"/>
    </source>
</evidence>
<feature type="coiled-coil region" evidence="1">
    <location>
        <begin position="81"/>
        <end position="109"/>
    </location>
</feature>
<dbReference type="RefSeq" id="WP_284679724.1">
    <property type="nucleotide sequence ID" value="NZ_CP060096.1"/>
</dbReference>
<organism evidence="3 4">
    <name type="scientific">Aceticella autotrophica</name>
    <dbReference type="NCBI Taxonomy" id="2755338"/>
    <lineage>
        <taxon>Bacteria</taxon>
        <taxon>Bacillati</taxon>
        <taxon>Bacillota</taxon>
        <taxon>Clostridia</taxon>
        <taxon>Thermoanaerobacterales</taxon>
        <taxon>Thermoanaerobacteraceae</taxon>
        <taxon>Aceticella</taxon>
    </lineage>
</organism>
<evidence type="ECO:0000256" key="1">
    <source>
        <dbReference type="SAM" id="Coils"/>
    </source>
</evidence>
<dbReference type="AlphaFoldDB" id="A0A975AV70"/>
<evidence type="ECO:0000313" key="4">
    <source>
        <dbReference type="Proteomes" id="UP000671913"/>
    </source>
</evidence>
<keyword evidence="2" id="KW-0732">Signal</keyword>
<gene>
    <name evidence="3" type="ORF">ACETAC_09205</name>
</gene>
<name>A0A975AV70_9THEO</name>
<dbReference type="Gene3D" id="3.30.360.40">
    <property type="entry name" value="YwmB-like"/>
    <property type="match status" value="1"/>
</dbReference>
<keyword evidence="4" id="KW-1185">Reference proteome</keyword>
<dbReference type="EMBL" id="CP060096">
    <property type="protein sequence ID" value="QSZ27032.1"/>
    <property type="molecule type" value="Genomic_DNA"/>
</dbReference>
<accession>A0A975AV70</accession>
<dbReference type="Proteomes" id="UP000671913">
    <property type="component" value="Chromosome"/>
</dbReference>
<dbReference type="InterPro" id="IPR014794">
    <property type="entry name" value="DUF1779"/>
</dbReference>
<protein>
    <submittedName>
        <fullName evidence="3">YwmB family TATA-box binding protein</fullName>
    </submittedName>
</protein>
<sequence>MFKKLLICILAIIGSIAFVNAQIGVFSAKSYDISLLKESFSSTGAHYEYSNVNAWAKLNDKFTTTDVMKGYAKKIMKDMNINEKKAKISELKQENLNQLNVEYDVLNSKKISIAVQSIKSGVLCETYILIDDYSLNKKVDIQEERDNVKKAYDRFKLSPKIAVCFVGTFDGQLKKEKVSSIVKGVMEKMSAVKIEGMEDQNVLSISAHTNKIKEYIEIGSEKINLNIAMRYSTYDKKTYIWVATPIIAMEY</sequence>
<feature type="signal peptide" evidence="2">
    <location>
        <begin position="1"/>
        <end position="21"/>
    </location>
</feature>
<proteinExistence type="predicted"/>
<keyword evidence="1" id="KW-0175">Coiled coil</keyword>
<feature type="chain" id="PRO_5037248224" evidence="2">
    <location>
        <begin position="22"/>
        <end position="251"/>
    </location>
</feature>
<dbReference type="SUPFAM" id="SSF143842">
    <property type="entry name" value="YwmB-like"/>
    <property type="match status" value="1"/>
</dbReference>